<dbReference type="Pfam" id="PF01323">
    <property type="entry name" value="DSBA"/>
    <property type="match status" value="1"/>
</dbReference>
<dbReference type="GO" id="GO:0016491">
    <property type="term" value="F:oxidoreductase activity"/>
    <property type="evidence" value="ECO:0007669"/>
    <property type="project" value="InterPro"/>
</dbReference>
<protein>
    <submittedName>
        <fullName evidence="2">DsbA family oxidoreductase</fullName>
    </submittedName>
</protein>
<name>A0AAU7XFF8_9HYPH</name>
<dbReference type="SUPFAM" id="SSF52833">
    <property type="entry name" value="Thioredoxin-like"/>
    <property type="match status" value="1"/>
</dbReference>
<accession>A0AAU7XFF8</accession>
<dbReference type="InterPro" id="IPR036249">
    <property type="entry name" value="Thioredoxin-like_sf"/>
</dbReference>
<dbReference type="PANTHER" id="PTHR13887">
    <property type="entry name" value="GLUTATHIONE S-TRANSFERASE KAPPA"/>
    <property type="match status" value="1"/>
</dbReference>
<organism evidence="2">
    <name type="scientific">Methyloraptor flagellatus</name>
    <dbReference type="NCBI Taxonomy" id="3162530"/>
    <lineage>
        <taxon>Bacteria</taxon>
        <taxon>Pseudomonadati</taxon>
        <taxon>Pseudomonadota</taxon>
        <taxon>Alphaproteobacteria</taxon>
        <taxon>Hyphomicrobiales</taxon>
        <taxon>Ancalomicrobiaceae</taxon>
        <taxon>Methyloraptor</taxon>
    </lineage>
</organism>
<dbReference type="EMBL" id="CP158568">
    <property type="protein sequence ID" value="XBY46306.1"/>
    <property type="molecule type" value="Genomic_DNA"/>
</dbReference>
<sequence length="224" mass="24800">MALAPAADPIRIDIVSDVICPWCFLGKRRLDLALKMVPEIPFEIVFRPFQLDPTIPDGGVDRRERLAAKFGGIDRVRATEERLVELGREIGVAFHWDEVRLSPNTLDAHRLIRWATEAGVGAAMADRLFEMYFSEGRDIGDAAVLVEAAGELGLDTALVAERLGSEIDADSIREEVEEAQRIGVTGVPCFILDRRYAVMGAQEVEVLADAFKQLAEEKRIARIG</sequence>
<dbReference type="KEGG" id="mflg:ABS361_08845"/>
<dbReference type="CDD" id="cd03024">
    <property type="entry name" value="DsbA_FrnE"/>
    <property type="match status" value="1"/>
</dbReference>
<evidence type="ECO:0000313" key="2">
    <source>
        <dbReference type="EMBL" id="XBY46306.1"/>
    </source>
</evidence>
<proteinExistence type="predicted"/>
<dbReference type="InterPro" id="IPR001853">
    <property type="entry name" value="DSBA-like_thioredoxin_dom"/>
</dbReference>
<reference evidence="2" key="1">
    <citation type="submission" date="2024-06" db="EMBL/GenBank/DDBJ databases">
        <title>Methylostella associata gen. nov., sp. nov., a novel Ancalomicrobiaceae-affiliated facultatively methylotrophic bacteria that feed on methanotrophs of the genus Methylococcus.</title>
        <authorList>
            <person name="Saltykova V."/>
            <person name="Danilova O.V."/>
            <person name="Oshkin I.Y."/>
            <person name="Belova S.E."/>
            <person name="Pimenov N.V."/>
            <person name="Dedysh S.N."/>
        </authorList>
    </citation>
    <scope>NUCLEOTIDE SEQUENCE</scope>
    <source>
        <strain evidence="2">S20</strain>
    </source>
</reference>
<feature type="domain" description="DSBA-like thioredoxin" evidence="1">
    <location>
        <begin position="12"/>
        <end position="211"/>
    </location>
</feature>
<evidence type="ECO:0000259" key="1">
    <source>
        <dbReference type="Pfam" id="PF01323"/>
    </source>
</evidence>
<dbReference type="RefSeq" id="WP_407051401.1">
    <property type="nucleotide sequence ID" value="NZ_CP158568.1"/>
</dbReference>
<dbReference type="AlphaFoldDB" id="A0AAU7XFF8"/>
<dbReference type="PANTHER" id="PTHR13887:SF41">
    <property type="entry name" value="THIOREDOXIN SUPERFAMILY PROTEIN"/>
    <property type="match status" value="1"/>
</dbReference>
<dbReference type="Gene3D" id="3.40.30.10">
    <property type="entry name" value="Glutaredoxin"/>
    <property type="match status" value="1"/>
</dbReference>
<gene>
    <name evidence="2" type="ORF">ABS361_08845</name>
</gene>